<dbReference type="EMBL" id="JAGIOO010000001">
    <property type="protein sequence ID" value="MBP2478802.1"/>
    <property type="molecule type" value="Genomic_DNA"/>
</dbReference>
<dbReference type="Pfam" id="PF08241">
    <property type="entry name" value="Methyltransf_11"/>
    <property type="match status" value="1"/>
</dbReference>
<dbReference type="Proteomes" id="UP001519363">
    <property type="component" value="Unassembled WGS sequence"/>
</dbReference>
<reference evidence="2 3" key="1">
    <citation type="submission" date="2021-03" db="EMBL/GenBank/DDBJ databases">
        <title>Sequencing the genomes of 1000 actinobacteria strains.</title>
        <authorList>
            <person name="Klenk H.-P."/>
        </authorList>
    </citation>
    <scope>NUCLEOTIDE SEQUENCE [LARGE SCALE GENOMIC DNA]</scope>
    <source>
        <strain evidence="2 3">DSM 44580</strain>
    </source>
</reference>
<dbReference type="RefSeq" id="WP_158103441.1">
    <property type="nucleotide sequence ID" value="NZ_JAGIOO010000001.1"/>
</dbReference>
<proteinExistence type="predicted"/>
<dbReference type="SUPFAM" id="SSF53335">
    <property type="entry name" value="S-adenosyl-L-methionine-dependent methyltransferases"/>
    <property type="match status" value="1"/>
</dbReference>
<keyword evidence="2" id="KW-0830">Ubiquinone</keyword>
<dbReference type="InterPro" id="IPR029063">
    <property type="entry name" value="SAM-dependent_MTases_sf"/>
</dbReference>
<organism evidence="2 3">
    <name type="scientific">Crossiella equi</name>
    <dbReference type="NCBI Taxonomy" id="130796"/>
    <lineage>
        <taxon>Bacteria</taxon>
        <taxon>Bacillati</taxon>
        <taxon>Actinomycetota</taxon>
        <taxon>Actinomycetes</taxon>
        <taxon>Pseudonocardiales</taxon>
        <taxon>Pseudonocardiaceae</taxon>
        <taxon>Crossiella</taxon>
    </lineage>
</organism>
<accession>A0ABS5ARC3</accession>
<evidence type="ECO:0000313" key="2">
    <source>
        <dbReference type="EMBL" id="MBP2478802.1"/>
    </source>
</evidence>
<dbReference type="CDD" id="cd02440">
    <property type="entry name" value="AdoMet_MTases"/>
    <property type="match status" value="1"/>
</dbReference>
<dbReference type="PANTHER" id="PTHR43591">
    <property type="entry name" value="METHYLTRANSFERASE"/>
    <property type="match status" value="1"/>
</dbReference>
<dbReference type="Gene3D" id="3.40.50.150">
    <property type="entry name" value="Vaccinia Virus protein VP39"/>
    <property type="match status" value="1"/>
</dbReference>
<dbReference type="InterPro" id="IPR013216">
    <property type="entry name" value="Methyltransf_11"/>
</dbReference>
<name>A0ABS5ARC3_9PSEU</name>
<feature type="domain" description="Methyltransferase type 11" evidence="1">
    <location>
        <begin position="55"/>
        <end position="154"/>
    </location>
</feature>
<protein>
    <submittedName>
        <fullName evidence="2">Ubiquinone/menaquinone biosynthesis C-methylase UbiE</fullName>
    </submittedName>
</protein>
<evidence type="ECO:0000313" key="3">
    <source>
        <dbReference type="Proteomes" id="UP001519363"/>
    </source>
</evidence>
<gene>
    <name evidence="2" type="ORF">JOF53_007674</name>
</gene>
<dbReference type="PANTHER" id="PTHR43591:SF24">
    <property type="entry name" value="2-METHOXY-6-POLYPRENYL-1,4-BENZOQUINOL METHYLASE, MITOCHONDRIAL"/>
    <property type="match status" value="1"/>
</dbReference>
<evidence type="ECO:0000259" key="1">
    <source>
        <dbReference type="Pfam" id="PF08241"/>
    </source>
</evidence>
<comment type="caution">
    <text evidence="2">The sequence shown here is derived from an EMBL/GenBank/DDBJ whole genome shotgun (WGS) entry which is preliminary data.</text>
</comment>
<keyword evidence="3" id="KW-1185">Reference proteome</keyword>
<sequence length="197" mass="21609">MTPAATESEPKVREGWRTPAVLYQLISHPVLRFVLGWDLPSRDVAKWVQRGRTTVEIGSGGGFFTKALRAHLGAGNRLVGLDPAAGAQAKLADKHAGLPGAEMTLIAGDGCVLPFADNSVDTVFFSYSLEEVPDPLAAVREAVRVLKPGGQFVVFLWRPVILHRRRKPVTDLMERLLTREHASRGPQNLRLSFRKPA</sequence>